<dbReference type="AlphaFoldDB" id="A0A4R0K6N3"/>
<evidence type="ECO:0000256" key="1">
    <source>
        <dbReference type="SAM" id="Phobius"/>
    </source>
</evidence>
<dbReference type="EMBL" id="SJKD01000001">
    <property type="protein sequence ID" value="TCC53666.1"/>
    <property type="molecule type" value="Genomic_DNA"/>
</dbReference>
<feature type="transmembrane region" description="Helical" evidence="1">
    <location>
        <begin position="27"/>
        <end position="49"/>
    </location>
</feature>
<dbReference type="OrthoDB" id="3826541at2"/>
<keyword evidence="1" id="KW-1133">Transmembrane helix</keyword>
<organism evidence="2 3">
    <name type="scientific">Kribbella capetownensis</name>
    <dbReference type="NCBI Taxonomy" id="1572659"/>
    <lineage>
        <taxon>Bacteria</taxon>
        <taxon>Bacillati</taxon>
        <taxon>Actinomycetota</taxon>
        <taxon>Actinomycetes</taxon>
        <taxon>Propionibacteriales</taxon>
        <taxon>Kribbellaceae</taxon>
        <taxon>Kribbella</taxon>
    </lineage>
</organism>
<evidence type="ECO:0000313" key="3">
    <source>
        <dbReference type="Proteomes" id="UP000293342"/>
    </source>
</evidence>
<evidence type="ECO:0000313" key="2">
    <source>
        <dbReference type="EMBL" id="TCC53666.1"/>
    </source>
</evidence>
<gene>
    <name evidence="2" type="ORF">E0H75_08280</name>
</gene>
<sequence length="169" mass="18220">MTELPDEELPGRLDAAEGELATVEHRWFARATLFAALATGVALLLPWTYSRRLGLSVWQLGIETEPTLAFTWLAGLATTVVGLLLKPGPKSQATAAVTTIITLLFLAATWQATNPATPTDTWTAPGPAVALATSLTWLLTTLPQFFTPRPHAAPPSALSRTITHLRRTR</sequence>
<proteinExistence type="predicted"/>
<feature type="transmembrane region" description="Helical" evidence="1">
    <location>
        <begin position="124"/>
        <end position="142"/>
    </location>
</feature>
<feature type="transmembrane region" description="Helical" evidence="1">
    <location>
        <begin position="69"/>
        <end position="86"/>
    </location>
</feature>
<name>A0A4R0K6N3_9ACTN</name>
<dbReference type="RefSeq" id="WP_131512581.1">
    <property type="nucleotide sequence ID" value="NZ_SJKD01000001.1"/>
</dbReference>
<protein>
    <submittedName>
        <fullName evidence="2">Uncharacterized protein</fullName>
    </submittedName>
</protein>
<keyword evidence="1" id="KW-0812">Transmembrane</keyword>
<accession>A0A4R0K6N3</accession>
<keyword evidence="3" id="KW-1185">Reference proteome</keyword>
<feature type="transmembrane region" description="Helical" evidence="1">
    <location>
        <begin position="93"/>
        <end position="112"/>
    </location>
</feature>
<keyword evidence="1" id="KW-0472">Membrane</keyword>
<reference evidence="2 3" key="1">
    <citation type="submission" date="2019-02" db="EMBL/GenBank/DDBJ databases">
        <title>Kribbella capetownensis sp. nov. and Kribbella speibonae sp. nov., isolated from soil.</title>
        <authorList>
            <person name="Curtis S.M."/>
            <person name="Norton I."/>
            <person name="Everest G.J."/>
            <person name="Meyers P.R."/>
        </authorList>
    </citation>
    <scope>NUCLEOTIDE SEQUENCE [LARGE SCALE GENOMIC DNA]</scope>
    <source>
        <strain evidence="2 3">YM53</strain>
    </source>
</reference>
<comment type="caution">
    <text evidence="2">The sequence shown here is derived from an EMBL/GenBank/DDBJ whole genome shotgun (WGS) entry which is preliminary data.</text>
</comment>
<dbReference type="Proteomes" id="UP000293342">
    <property type="component" value="Unassembled WGS sequence"/>
</dbReference>